<reference evidence="3" key="1">
    <citation type="journal article" date="2019" name="Int. J. Syst. Evol. Microbiol.">
        <title>The Global Catalogue of Microorganisms (GCM) 10K type strain sequencing project: providing services to taxonomists for standard genome sequencing and annotation.</title>
        <authorList>
            <consortium name="The Broad Institute Genomics Platform"/>
            <consortium name="The Broad Institute Genome Sequencing Center for Infectious Disease"/>
            <person name="Wu L."/>
            <person name="Ma J."/>
        </authorList>
    </citation>
    <scope>NUCLEOTIDE SEQUENCE [LARGE SCALE GENOMIC DNA]</scope>
    <source>
        <strain evidence="3">CCUG 54527</strain>
    </source>
</reference>
<dbReference type="EMBL" id="JBHSRI010000002">
    <property type="protein sequence ID" value="MFC6038499.1"/>
    <property type="molecule type" value="Genomic_DNA"/>
</dbReference>
<protein>
    <submittedName>
        <fullName evidence="2">Metallophosphoesterase</fullName>
    </submittedName>
</protein>
<accession>A0ABW1L425</accession>
<organism evidence="2 3">
    <name type="scientific">Paenisporosarcina macmurdoensis</name>
    <dbReference type="NCBI Taxonomy" id="212659"/>
    <lineage>
        <taxon>Bacteria</taxon>
        <taxon>Bacillati</taxon>
        <taxon>Bacillota</taxon>
        <taxon>Bacilli</taxon>
        <taxon>Bacillales</taxon>
        <taxon>Caryophanaceae</taxon>
        <taxon>Paenisporosarcina</taxon>
    </lineage>
</organism>
<evidence type="ECO:0000313" key="2">
    <source>
        <dbReference type="EMBL" id="MFC6038499.1"/>
    </source>
</evidence>
<evidence type="ECO:0000313" key="3">
    <source>
        <dbReference type="Proteomes" id="UP001596170"/>
    </source>
</evidence>
<gene>
    <name evidence="2" type="ORF">ACFPYN_03420</name>
</gene>
<dbReference type="RefSeq" id="WP_377732518.1">
    <property type="nucleotide sequence ID" value="NZ_JBHSRI010000002.1"/>
</dbReference>
<dbReference type="Gene3D" id="3.60.21.10">
    <property type="match status" value="1"/>
</dbReference>
<dbReference type="InterPro" id="IPR004843">
    <property type="entry name" value="Calcineurin-like_PHP"/>
</dbReference>
<dbReference type="SUPFAM" id="SSF56300">
    <property type="entry name" value="Metallo-dependent phosphatases"/>
    <property type="match status" value="1"/>
</dbReference>
<dbReference type="PANTHER" id="PTHR31302:SF32">
    <property type="entry name" value="PHOSPHOESTERASE"/>
    <property type="match status" value="1"/>
</dbReference>
<keyword evidence="3" id="KW-1185">Reference proteome</keyword>
<comment type="caution">
    <text evidence="2">The sequence shown here is derived from an EMBL/GenBank/DDBJ whole genome shotgun (WGS) entry which is preliminary data.</text>
</comment>
<dbReference type="Pfam" id="PF00149">
    <property type="entry name" value="Metallophos"/>
    <property type="match status" value="1"/>
</dbReference>
<dbReference type="InterPro" id="IPR051158">
    <property type="entry name" value="Metallophosphoesterase_sf"/>
</dbReference>
<dbReference type="Proteomes" id="UP001596170">
    <property type="component" value="Unassembled WGS sequence"/>
</dbReference>
<feature type="domain" description="Calcineurin-like phosphoesterase" evidence="1">
    <location>
        <begin position="44"/>
        <end position="199"/>
    </location>
</feature>
<sequence length="258" mass="29055">MRYLASIIGVVLIVPLLMLKKAFEINVRHHDLELVNYAGETPFNVFFISDIHRRKITKRLLDKIDTTIQAVIIGGDLAERGVPLNRVEENIKALAKIGPIYYVWGNNDREVGAQHIRTYIQKFGGIILENQSICIEHSKQKVWIIGLEDVSSGRADIQKSFANVPENEPIVFISHTPFVFDKVKKRFNSDVLLAGHTHGGQIRFGKWGYYQKGALIKGQNEVTLISNGYGTTFIPLRLGAPAECHILSIKHKSSTNVR</sequence>
<dbReference type="PANTHER" id="PTHR31302">
    <property type="entry name" value="TRANSMEMBRANE PROTEIN WITH METALLOPHOSPHOESTERASE DOMAIN-RELATED"/>
    <property type="match status" value="1"/>
</dbReference>
<name>A0ABW1L425_9BACL</name>
<evidence type="ECO:0000259" key="1">
    <source>
        <dbReference type="Pfam" id="PF00149"/>
    </source>
</evidence>
<dbReference type="InterPro" id="IPR029052">
    <property type="entry name" value="Metallo-depent_PP-like"/>
</dbReference>
<proteinExistence type="predicted"/>